<keyword evidence="1" id="KW-0472">Membrane</keyword>
<accession>A0A223P487</accession>
<reference evidence="2 3" key="1">
    <citation type="submission" date="2017-08" db="EMBL/GenBank/DDBJ databases">
        <title>Complete genome sequence of Mucilaginibacter sp. strain BJC16-A31.</title>
        <authorList>
            <consortium name="Henan University of Science and Technology"/>
            <person name="You X."/>
        </authorList>
    </citation>
    <scope>NUCLEOTIDE SEQUENCE [LARGE SCALE GENOMIC DNA]</scope>
    <source>
        <strain evidence="2 3">BJC16-A31</strain>
    </source>
</reference>
<protein>
    <submittedName>
        <fullName evidence="2">Uncharacterized protein</fullName>
    </submittedName>
</protein>
<evidence type="ECO:0000313" key="2">
    <source>
        <dbReference type="EMBL" id="ASU36658.1"/>
    </source>
</evidence>
<sequence>MERCETCSLSDVSILEKLQVTDNQLFYNLYFLSFFAYFTYNQRVSFF</sequence>
<gene>
    <name evidence="2" type="ORF">MuYL_4775</name>
</gene>
<keyword evidence="1" id="KW-1133">Transmembrane helix</keyword>
<organism evidence="2 3">
    <name type="scientific">Mucilaginibacter xinganensis</name>
    <dbReference type="NCBI Taxonomy" id="1234841"/>
    <lineage>
        <taxon>Bacteria</taxon>
        <taxon>Pseudomonadati</taxon>
        <taxon>Bacteroidota</taxon>
        <taxon>Sphingobacteriia</taxon>
        <taxon>Sphingobacteriales</taxon>
        <taxon>Sphingobacteriaceae</taxon>
        <taxon>Mucilaginibacter</taxon>
    </lineage>
</organism>
<dbReference type="Proteomes" id="UP000215002">
    <property type="component" value="Chromosome"/>
</dbReference>
<dbReference type="AlphaFoldDB" id="A0A223P487"/>
<feature type="transmembrane region" description="Helical" evidence="1">
    <location>
        <begin position="25"/>
        <end position="41"/>
    </location>
</feature>
<name>A0A223P487_9SPHI</name>
<proteinExistence type="predicted"/>
<dbReference type="KEGG" id="muc:MuYL_4775"/>
<keyword evidence="3" id="KW-1185">Reference proteome</keyword>
<evidence type="ECO:0000256" key="1">
    <source>
        <dbReference type="SAM" id="Phobius"/>
    </source>
</evidence>
<dbReference type="EMBL" id="CP022743">
    <property type="protein sequence ID" value="ASU36658.1"/>
    <property type="molecule type" value="Genomic_DNA"/>
</dbReference>
<keyword evidence="1" id="KW-0812">Transmembrane</keyword>
<evidence type="ECO:0000313" key="3">
    <source>
        <dbReference type="Proteomes" id="UP000215002"/>
    </source>
</evidence>